<dbReference type="EMBL" id="CM026426">
    <property type="protein sequence ID" value="KAG0573921.1"/>
    <property type="molecule type" value="Genomic_DNA"/>
</dbReference>
<evidence type="ECO:0000256" key="1">
    <source>
        <dbReference type="SAM" id="MobiDB-lite"/>
    </source>
</evidence>
<proteinExistence type="predicted"/>
<organism evidence="2 3">
    <name type="scientific">Ceratodon purpureus</name>
    <name type="common">Fire moss</name>
    <name type="synonym">Dicranum purpureum</name>
    <dbReference type="NCBI Taxonomy" id="3225"/>
    <lineage>
        <taxon>Eukaryota</taxon>
        <taxon>Viridiplantae</taxon>
        <taxon>Streptophyta</taxon>
        <taxon>Embryophyta</taxon>
        <taxon>Bryophyta</taxon>
        <taxon>Bryophytina</taxon>
        <taxon>Bryopsida</taxon>
        <taxon>Dicranidae</taxon>
        <taxon>Pseudoditrichales</taxon>
        <taxon>Ditrichaceae</taxon>
        <taxon>Ceratodon</taxon>
    </lineage>
</organism>
<feature type="compositionally biased region" description="Basic and acidic residues" evidence="1">
    <location>
        <begin position="70"/>
        <end position="87"/>
    </location>
</feature>
<reference evidence="2" key="1">
    <citation type="submission" date="2020-06" db="EMBL/GenBank/DDBJ databases">
        <title>WGS assembly of Ceratodon purpureus strain R40.</title>
        <authorList>
            <person name="Carey S.B."/>
            <person name="Jenkins J."/>
            <person name="Shu S."/>
            <person name="Lovell J.T."/>
            <person name="Sreedasyam A."/>
            <person name="Maumus F."/>
            <person name="Tiley G.P."/>
            <person name="Fernandez-Pozo N."/>
            <person name="Barry K."/>
            <person name="Chen C."/>
            <person name="Wang M."/>
            <person name="Lipzen A."/>
            <person name="Daum C."/>
            <person name="Saski C.A."/>
            <person name="Payton A.C."/>
            <person name="Mcbreen J.C."/>
            <person name="Conrad R.E."/>
            <person name="Kollar L.M."/>
            <person name="Olsson S."/>
            <person name="Huttunen S."/>
            <person name="Landis J.B."/>
            <person name="Wickett N.J."/>
            <person name="Johnson M.G."/>
            <person name="Rensing S.A."/>
            <person name="Grimwood J."/>
            <person name="Schmutz J."/>
            <person name="Mcdaniel S.F."/>
        </authorList>
    </citation>
    <scope>NUCLEOTIDE SEQUENCE</scope>
    <source>
        <strain evidence="2">R40</strain>
    </source>
</reference>
<dbReference type="AlphaFoldDB" id="A0A8T0HT37"/>
<protein>
    <submittedName>
        <fullName evidence="2">Uncharacterized protein</fullName>
    </submittedName>
</protein>
<comment type="caution">
    <text evidence="2">The sequence shown here is derived from an EMBL/GenBank/DDBJ whole genome shotgun (WGS) entry which is preliminary data.</text>
</comment>
<evidence type="ECO:0000313" key="3">
    <source>
        <dbReference type="Proteomes" id="UP000822688"/>
    </source>
</evidence>
<feature type="compositionally biased region" description="Gly residues" evidence="1">
    <location>
        <begin position="89"/>
        <end position="101"/>
    </location>
</feature>
<sequence length="135" mass="14863">MAPKRRYKHYAEVVRRSMRLANHDNLPSTSSEVPPITPTIESTPPPPPLHWPPKLLHTPQSLRRKRRTHITGEDGRPKDNAEGHDNTQGEGGARSGAGGKGTSCEQSAGAEGSNMHVEGWAEEEGLDRLFGEKER</sequence>
<keyword evidence="3" id="KW-1185">Reference proteome</keyword>
<feature type="compositionally biased region" description="Basic and acidic residues" evidence="1">
    <location>
        <begin position="126"/>
        <end position="135"/>
    </location>
</feature>
<feature type="region of interest" description="Disordered" evidence="1">
    <location>
        <begin position="18"/>
        <end position="135"/>
    </location>
</feature>
<evidence type="ECO:0000313" key="2">
    <source>
        <dbReference type="EMBL" id="KAG0573921.1"/>
    </source>
</evidence>
<name>A0A8T0HT37_CERPU</name>
<gene>
    <name evidence="2" type="ORF">KC19_VG221800</name>
</gene>
<accession>A0A8T0HT37</accession>
<dbReference type="Proteomes" id="UP000822688">
    <property type="component" value="Chromosome V"/>
</dbReference>